<dbReference type="RefSeq" id="WP_053938711.1">
    <property type="nucleotide sequence ID" value="NZ_LAQT01000015.1"/>
</dbReference>
<dbReference type="STRING" id="857265.WG78_15380"/>
<comment type="caution">
    <text evidence="3">The sequence shown here is derived from an EMBL/GenBank/DDBJ whole genome shotgun (WGS) entry which is preliminary data.</text>
</comment>
<dbReference type="SUPFAM" id="SSF51735">
    <property type="entry name" value="NAD(P)-binding Rossmann-fold domains"/>
    <property type="match status" value="1"/>
</dbReference>
<evidence type="ECO:0000313" key="4">
    <source>
        <dbReference type="Proteomes" id="UP000037939"/>
    </source>
</evidence>
<evidence type="ECO:0000256" key="1">
    <source>
        <dbReference type="ARBA" id="ARBA00006484"/>
    </source>
</evidence>
<comment type="similarity">
    <text evidence="1">Belongs to the short-chain dehydrogenases/reductases (SDR) family.</text>
</comment>
<dbReference type="PANTHER" id="PTHR42901:SF1">
    <property type="entry name" value="ALCOHOL DEHYDROGENASE"/>
    <property type="match status" value="1"/>
</dbReference>
<proteinExistence type="inferred from homology"/>
<dbReference type="OrthoDB" id="9790785at2"/>
<dbReference type="Pfam" id="PF00106">
    <property type="entry name" value="adh_short"/>
    <property type="match status" value="1"/>
</dbReference>
<dbReference type="PRINTS" id="PR00081">
    <property type="entry name" value="GDHRDH"/>
</dbReference>
<name>A0A0N0GMN6_9NEIS</name>
<dbReference type="EMBL" id="LAQT01000015">
    <property type="protein sequence ID" value="KPC51611.1"/>
    <property type="molecule type" value="Genomic_DNA"/>
</dbReference>
<sequence>MNWKTHTPVADAFKDRVILVTGAGGGIGEAAAMALAAHGATVILLGRNEKKLARVYDAIEAAGYPRPAAIPLDLNKAGEPEFAQLGMAISKEFGRLDGILHCATAFAFLSPLANQKMDEWIEQFRVNVAAPFALTRALTPLLVAAPDAAVLVLGETHALEPKAYWGGFSASRAGQRNWVEIAADEWEAHGHLRINLFVPGPVHSPNRTKTHPAEAWSELPKMETLLPALLYWLGGDSRGQSGKVLRFDAAA</sequence>
<keyword evidence="2 3" id="KW-0560">Oxidoreductase</keyword>
<keyword evidence="4" id="KW-1185">Reference proteome</keyword>
<accession>A0A0N0GMN6</accession>
<reference evidence="3 4" key="1">
    <citation type="submission" date="2015-07" db="EMBL/GenBank/DDBJ databases">
        <title>Draft genome sequence of the Amantichitinum ursilacus IGB-41, a new chitin-degrading bacterium.</title>
        <authorList>
            <person name="Kirstahler P."/>
            <person name="Guenther M."/>
            <person name="Grumaz C."/>
            <person name="Rupp S."/>
            <person name="Zibek S."/>
            <person name="Sohn K."/>
        </authorList>
    </citation>
    <scope>NUCLEOTIDE SEQUENCE [LARGE SCALE GENOMIC DNA]</scope>
    <source>
        <strain evidence="3 4">IGB-41</strain>
    </source>
</reference>
<evidence type="ECO:0000313" key="3">
    <source>
        <dbReference type="EMBL" id="KPC51611.1"/>
    </source>
</evidence>
<evidence type="ECO:0000256" key="2">
    <source>
        <dbReference type="ARBA" id="ARBA00023002"/>
    </source>
</evidence>
<gene>
    <name evidence="3" type="primary">yciK</name>
    <name evidence="3" type="ORF">WG78_15380</name>
</gene>
<dbReference type="Gene3D" id="3.40.50.720">
    <property type="entry name" value="NAD(P)-binding Rossmann-like Domain"/>
    <property type="match status" value="1"/>
</dbReference>
<dbReference type="InterPro" id="IPR002347">
    <property type="entry name" value="SDR_fam"/>
</dbReference>
<organism evidence="3 4">
    <name type="scientific">Amantichitinum ursilacus</name>
    <dbReference type="NCBI Taxonomy" id="857265"/>
    <lineage>
        <taxon>Bacteria</taxon>
        <taxon>Pseudomonadati</taxon>
        <taxon>Pseudomonadota</taxon>
        <taxon>Betaproteobacteria</taxon>
        <taxon>Neisseriales</taxon>
        <taxon>Chitinibacteraceae</taxon>
        <taxon>Amantichitinum</taxon>
    </lineage>
</organism>
<dbReference type="GO" id="GO:0016491">
    <property type="term" value="F:oxidoreductase activity"/>
    <property type="evidence" value="ECO:0007669"/>
    <property type="project" value="UniProtKB-KW"/>
</dbReference>
<dbReference type="InterPro" id="IPR036291">
    <property type="entry name" value="NAD(P)-bd_dom_sf"/>
</dbReference>
<dbReference type="AlphaFoldDB" id="A0A0N0GMN6"/>
<dbReference type="PANTHER" id="PTHR42901">
    <property type="entry name" value="ALCOHOL DEHYDROGENASE"/>
    <property type="match status" value="1"/>
</dbReference>
<protein>
    <submittedName>
        <fullName evidence="3">Putative oxidoreductase YciK</fullName>
        <ecNumber evidence="3">1.-.-.-</ecNumber>
    </submittedName>
</protein>
<dbReference type="Proteomes" id="UP000037939">
    <property type="component" value="Unassembled WGS sequence"/>
</dbReference>
<dbReference type="EC" id="1.-.-.-" evidence="3"/>
<dbReference type="NCBIfam" id="NF006431">
    <property type="entry name" value="PRK08703.1"/>
    <property type="match status" value="1"/>
</dbReference>